<dbReference type="GO" id="GO:0043743">
    <property type="term" value="F:LPPG:FO 2-phospho-L-lactate transferase activity"/>
    <property type="evidence" value="ECO:0007669"/>
    <property type="project" value="InterPro"/>
</dbReference>
<evidence type="ECO:0000256" key="2">
    <source>
        <dbReference type="HAMAP-Rule" id="MF_00973"/>
    </source>
</evidence>
<sequence>MGAPFSLDPSATAAFAKLEQDVGAQALHDTAAPVKAVVIGGGTGAPVSIRTLLSLEADTSAVVAMADDGGSTGILREEAGVLPPGDIRKCLVAMAADESDPLTRAFKYRFSFARNHTLGNLMLSALEESTGSFPEAIDICSRLLNARGRVFPSTLDEVRLCAATWNGCKLDGQAKASHSDSTLYRVWLESAAPVRAYEPALDAIREADFIVLGPGSLFTSILPNLLVPGVVDAIRDSHAATLFVCSLADQQGETRGMTALEHYEALCRHGMEGLVDYMLVHSVDSLHPGDGACERVDLDARSGQIGVHGEEIRPVRISCDDADRIQLRGTVVMVRDLVDPDRPTWHDPIALRNAFRTVLRLSRTQPRFARDREVERRAADMVKVRTKE</sequence>
<evidence type="ECO:0000313" key="4">
    <source>
        <dbReference type="Proteomes" id="UP000253975"/>
    </source>
</evidence>
<dbReference type="InterPro" id="IPR002882">
    <property type="entry name" value="CofD"/>
</dbReference>
<dbReference type="EMBL" id="PPTO01000007">
    <property type="protein sequence ID" value="RDB58745.1"/>
    <property type="molecule type" value="Genomic_DNA"/>
</dbReference>
<evidence type="ECO:0000256" key="1">
    <source>
        <dbReference type="ARBA" id="ARBA00022490"/>
    </source>
</evidence>
<evidence type="ECO:0000313" key="3">
    <source>
        <dbReference type="EMBL" id="RDB58745.1"/>
    </source>
</evidence>
<accession>A0A369LKT1</accession>
<dbReference type="Pfam" id="PF01933">
    <property type="entry name" value="CofD"/>
    <property type="match status" value="1"/>
</dbReference>
<dbReference type="SUPFAM" id="SSF142338">
    <property type="entry name" value="CofD-like"/>
    <property type="match status" value="1"/>
</dbReference>
<dbReference type="GO" id="GO:0005737">
    <property type="term" value="C:cytoplasm"/>
    <property type="evidence" value="ECO:0007669"/>
    <property type="project" value="UniProtKB-SubCell"/>
</dbReference>
<proteinExistence type="inferred from homology"/>
<reference evidence="3 4" key="1">
    <citation type="journal article" date="2018" name="Elife">
        <title>Discovery and characterization of a prevalent human gut bacterial enzyme sufficient for the inactivation of a family of plant toxins.</title>
        <authorList>
            <person name="Koppel N."/>
            <person name="Bisanz J.E."/>
            <person name="Pandelia M.E."/>
            <person name="Turnbaugh P.J."/>
            <person name="Balskus E.P."/>
        </authorList>
    </citation>
    <scope>NUCLEOTIDE SEQUENCE [LARGE SCALE GENOMIC DNA]</scope>
    <source>
        <strain evidence="3 4">OB21 GAM31</strain>
    </source>
</reference>
<dbReference type="PANTHER" id="PTHR30135">
    <property type="entry name" value="UNCHARACTERIZED PROTEIN YVCK-RELATED"/>
    <property type="match status" value="1"/>
</dbReference>
<dbReference type="GO" id="GO:0008360">
    <property type="term" value="P:regulation of cell shape"/>
    <property type="evidence" value="ECO:0007669"/>
    <property type="project" value="UniProtKB-UniRule"/>
</dbReference>
<comment type="function">
    <text evidence="2">Required for morphogenesis under gluconeogenic growth conditions.</text>
</comment>
<protein>
    <recommendedName>
        <fullName evidence="2">Putative gluconeogenesis factor</fullName>
    </recommendedName>
</protein>
<comment type="caution">
    <text evidence="3">The sequence shown here is derived from an EMBL/GenBank/DDBJ whole genome shotgun (WGS) entry which is preliminary data.</text>
</comment>
<dbReference type="InterPro" id="IPR038136">
    <property type="entry name" value="CofD-like_dom_sf"/>
</dbReference>
<dbReference type="AlphaFoldDB" id="A0A369LKT1"/>
<name>A0A369LKT1_9ACTN</name>
<comment type="subcellular location">
    <subcellularLocation>
        <location evidence="2">Cytoplasm</location>
    </subcellularLocation>
</comment>
<dbReference type="HAMAP" id="MF_00973">
    <property type="entry name" value="Gluconeogen_factor"/>
    <property type="match status" value="1"/>
</dbReference>
<comment type="similarity">
    <text evidence="2">Belongs to the gluconeogenesis factor family.</text>
</comment>
<dbReference type="CDD" id="cd07187">
    <property type="entry name" value="YvcK_like"/>
    <property type="match status" value="1"/>
</dbReference>
<dbReference type="NCBIfam" id="TIGR01826">
    <property type="entry name" value="CofD_related"/>
    <property type="match status" value="1"/>
</dbReference>
<keyword evidence="1 2" id="KW-0963">Cytoplasm</keyword>
<dbReference type="PANTHER" id="PTHR30135:SF3">
    <property type="entry name" value="GLUCONEOGENESIS FACTOR-RELATED"/>
    <property type="match status" value="1"/>
</dbReference>
<dbReference type="Proteomes" id="UP000253975">
    <property type="component" value="Unassembled WGS sequence"/>
</dbReference>
<dbReference type="Gene3D" id="3.40.50.10680">
    <property type="entry name" value="CofD-like domains"/>
    <property type="match status" value="1"/>
</dbReference>
<dbReference type="InterPro" id="IPR010119">
    <property type="entry name" value="Gluconeogen_factor"/>
</dbReference>
<gene>
    <name evidence="3" type="ORF">C1881_05580</name>
</gene>
<dbReference type="RefSeq" id="WP_114615544.1">
    <property type="nucleotide sequence ID" value="NZ_PPTO01000007.1"/>
</dbReference>
<organism evidence="3 4">
    <name type="scientific">Slackia isoflavoniconvertens</name>
    <dbReference type="NCBI Taxonomy" id="572010"/>
    <lineage>
        <taxon>Bacteria</taxon>
        <taxon>Bacillati</taxon>
        <taxon>Actinomycetota</taxon>
        <taxon>Coriobacteriia</taxon>
        <taxon>Eggerthellales</taxon>
        <taxon>Eggerthellaceae</taxon>
        <taxon>Slackia</taxon>
    </lineage>
</organism>